<evidence type="ECO:0000313" key="3">
    <source>
        <dbReference type="EMBL" id="KAK6500168.1"/>
    </source>
</evidence>
<dbReference type="SUPFAM" id="SSF53383">
    <property type="entry name" value="PLP-dependent transferases"/>
    <property type="match status" value="2"/>
</dbReference>
<keyword evidence="2" id="KW-0210">Decarboxylase</keyword>
<dbReference type="InterPro" id="IPR015421">
    <property type="entry name" value="PyrdxlP-dep_Trfase_major"/>
</dbReference>
<keyword evidence="4" id="KW-1185">Reference proteome</keyword>
<dbReference type="AlphaFoldDB" id="A0AAV9W3D6"/>
<comment type="caution">
    <text evidence="3">The sequence shown here is derived from an EMBL/GenBank/DDBJ whole genome shotgun (WGS) entry which is preliminary data.</text>
</comment>
<gene>
    <name evidence="3" type="ORF">TWF481_010520</name>
</gene>
<evidence type="ECO:0000313" key="4">
    <source>
        <dbReference type="Proteomes" id="UP001370758"/>
    </source>
</evidence>
<reference evidence="3 4" key="1">
    <citation type="submission" date="2023-08" db="EMBL/GenBank/DDBJ databases">
        <authorList>
            <person name="Palmer J.M."/>
        </authorList>
    </citation>
    <scope>NUCLEOTIDE SEQUENCE [LARGE SCALE GENOMIC DNA]</scope>
    <source>
        <strain evidence="3 4">TWF481</strain>
    </source>
</reference>
<organism evidence="3 4">
    <name type="scientific">Arthrobotrys musiformis</name>
    <dbReference type="NCBI Taxonomy" id="47236"/>
    <lineage>
        <taxon>Eukaryota</taxon>
        <taxon>Fungi</taxon>
        <taxon>Dikarya</taxon>
        <taxon>Ascomycota</taxon>
        <taxon>Pezizomycotina</taxon>
        <taxon>Orbiliomycetes</taxon>
        <taxon>Orbiliales</taxon>
        <taxon>Orbiliaceae</taxon>
        <taxon>Arthrobotrys</taxon>
    </lineage>
</organism>
<sequence length="1020" mass="112615">MQTAIPKQSIKICAEEAQTAVSSLELGGHLVPEVLKLKEAQIAVVTEEIDFSGSQSSESSAPQSPVPEVTSRDVIRNTFKAYKSQWIHDPVVSQWDDPNHGIHKILTEVNDLYQTWVATPPRPFSPFTDPLWADAGRTMAEIGLPWHNNQLNMPDEIDTSWPFHFKSYEQIVLREKGARVGDANATGYVCTAKEANCYCIRTIQQELRDKRPTLEPILVYDNFDEQTIFSAQSFFGLQVHRISLSNEIGNIIRDLKQVTKNERPVIFAATLASSSGKYDDLDTICNLADNVELLLHVDASRNFDYITTLSLAKRKQLGIKSLKLEPRLISQPLRARGGVVRASTIVAAGANHAHPPPAVALKPASLGTKHAKVAYVRAPDSALAGSRDALSPLWIALQEIRFGKLGFQRVYQHCSRMRTVLLRALEGKVSVAAPSYSLDVIVQSCSKEQIERLVALGGDVLANKEDVILTIQPSTTLHDIYSLVEAISHKMDAEKTISEDFSKEYPVPPHVVDDLRETVQSWKIRSRSATGYPLAMSSYSALGPVIGRFLNISILEKWLESQAHQLLVARMQRLGLVHSQDKFQGSFTTGSTMGNRVGIHVALARLPGAFVYFSSESHYSVPKTVKDCDTITNRWNTGRGPRYSEIPCDKMGCMLADALAEQALIDQKSCLKCGEDYHMVLFANMGTTFLGARDNLKEIYEKLQNVGIKISHIHVDGALDLGFENGGVKLGLPGTLTPEGVPLVQGVTISHHKALGNMVSGQIICYSPQSQLGAFKWDVDPRIVFEAWLYGRIFGPAEIRITHQYCQDNAARLERGLQKAGLATKRNPGSIIVIFERLPGWIIEEFSLRPEGDWVHFIAMPHISPATVDLLLGRISWFQKQCLAAFSYVSPMVESIMMRPITLKSVGCQSPLATSIIDQSASAIPLEQEVDSDIGDIVKSSMRGAVSVAVVDEEGQVTAALLIESNRNMSIKVGPLLVRACNVLHGIYMVDIAKQLAGLMARHMNVQLSTDSFSYKLYSI</sequence>
<proteinExistence type="inferred from homology"/>
<dbReference type="EMBL" id="JAVHJL010000007">
    <property type="protein sequence ID" value="KAK6500168.1"/>
    <property type="molecule type" value="Genomic_DNA"/>
</dbReference>
<accession>A0AAV9W3D6</accession>
<keyword evidence="2" id="KW-0456">Lyase</keyword>
<name>A0AAV9W3D6_9PEZI</name>
<dbReference type="PANTHER" id="PTHR46101">
    <property type="match status" value="1"/>
</dbReference>
<dbReference type="InterPro" id="IPR015424">
    <property type="entry name" value="PyrdxlP-dep_Trfase"/>
</dbReference>
<comment type="similarity">
    <text evidence="1">Belongs to the group II decarboxylase family.</text>
</comment>
<dbReference type="Proteomes" id="UP001370758">
    <property type="component" value="Unassembled WGS sequence"/>
</dbReference>
<evidence type="ECO:0008006" key="5">
    <source>
        <dbReference type="Google" id="ProtNLM"/>
    </source>
</evidence>
<dbReference type="InterPro" id="IPR051151">
    <property type="entry name" value="Group_II_Decarboxylase"/>
</dbReference>
<protein>
    <recommendedName>
        <fullName evidence="5">Pyridoxal phosphate-dependent transferase</fullName>
    </recommendedName>
</protein>
<evidence type="ECO:0000256" key="1">
    <source>
        <dbReference type="ARBA" id="ARBA00009533"/>
    </source>
</evidence>
<evidence type="ECO:0000256" key="2">
    <source>
        <dbReference type="ARBA" id="ARBA00022793"/>
    </source>
</evidence>
<dbReference type="Gene3D" id="3.40.640.10">
    <property type="entry name" value="Type I PLP-dependent aspartate aminotransferase-like (Major domain)"/>
    <property type="match status" value="2"/>
</dbReference>
<dbReference type="PANTHER" id="PTHR46101:SF2">
    <property type="entry name" value="SERINE DECARBOXYLASE"/>
    <property type="match status" value="1"/>
</dbReference>
<dbReference type="GO" id="GO:0016831">
    <property type="term" value="F:carboxy-lyase activity"/>
    <property type="evidence" value="ECO:0007669"/>
    <property type="project" value="UniProtKB-KW"/>
</dbReference>